<organism evidence="8 9">
    <name type="scientific">Stentor coeruleus</name>
    <dbReference type="NCBI Taxonomy" id="5963"/>
    <lineage>
        <taxon>Eukaryota</taxon>
        <taxon>Sar</taxon>
        <taxon>Alveolata</taxon>
        <taxon>Ciliophora</taxon>
        <taxon>Postciliodesmatophora</taxon>
        <taxon>Heterotrichea</taxon>
        <taxon>Heterotrichida</taxon>
        <taxon>Stentoridae</taxon>
        <taxon>Stentor</taxon>
    </lineage>
</organism>
<comment type="caution">
    <text evidence="8">The sequence shown here is derived from an EMBL/GenBank/DDBJ whole genome shotgun (WGS) entry which is preliminary data.</text>
</comment>
<evidence type="ECO:0000313" key="8">
    <source>
        <dbReference type="EMBL" id="OMJ69540.1"/>
    </source>
</evidence>
<evidence type="ECO:0000313" key="9">
    <source>
        <dbReference type="Proteomes" id="UP000187209"/>
    </source>
</evidence>
<sequence>MSGESNQPQSAPKETDIGDYTISKTIGEGTFGKVKLGFHKMTGEKVAIKILEKNRIIDVADIERVSREIHILKLIRHPNIIQLYEIIETPSRLYLIMEYASSGELFDYIVAQTRIKEQEACKIFQQVIAGIEYIHKLNVVHRDLKPENLLLDHNHDIKIVDFGLSNTYNKNELLKTACGSPCYAAPEMIAGKDYSGRKVDIWSSGVILFAMICGYLPFEDPKTSKLYKKILKGVYTAPNYISESAKDLIKNILRTDPDQRYTIDEIKNHEWFNQIKQEINSGILVGYQNIQVDNIILSKLENHKIDLDYAKKCIEANKHNSVSTGYYLLLKKHIRNGGTSVASYSKTNDLETTRIKSHNRVYSLNVSQDTIPLYRLSHDKILTPGPKKLFEYIKSPKHSSSPRILQNGYHGRNLSQIVERNPSPRQLFYANERKKSKGTNKYLSTPRPPSREQFKFMRIKRVGDRVNARKDTFLNGRPTINLRSLTAAEEKNTLKPIKIRRELYLNLRSLTAAEEKNTLKPIKIRRELYLK</sequence>
<dbReference type="SUPFAM" id="SSF56112">
    <property type="entry name" value="Protein kinase-like (PK-like)"/>
    <property type="match status" value="1"/>
</dbReference>
<dbReference type="Proteomes" id="UP000187209">
    <property type="component" value="Unassembled WGS sequence"/>
</dbReference>
<gene>
    <name evidence="8" type="ORF">SteCoe_32715</name>
</gene>
<dbReference type="Pfam" id="PF00069">
    <property type="entry name" value="Pkinase"/>
    <property type="match status" value="1"/>
</dbReference>
<accession>A0A1R2AYU0</accession>
<dbReference type="PROSITE" id="PS00107">
    <property type="entry name" value="PROTEIN_KINASE_ATP"/>
    <property type="match status" value="1"/>
</dbReference>
<keyword evidence="2" id="KW-0808">Transferase</keyword>
<dbReference type="GO" id="GO:0005524">
    <property type="term" value="F:ATP binding"/>
    <property type="evidence" value="ECO:0007669"/>
    <property type="project" value="UniProtKB-UniRule"/>
</dbReference>
<reference evidence="8 9" key="1">
    <citation type="submission" date="2016-11" db="EMBL/GenBank/DDBJ databases">
        <title>The macronuclear genome of Stentor coeruleus: a giant cell with tiny introns.</title>
        <authorList>
            <person name="Slabodnick M."/>
            <person name="Ruby J.G."/>
            <person name="Reiff S.B."/>
            <person name="Swart E.C."/>
            <person name="Gosai S."/>
            <person name="Prabakaran S."/>
            <person name="Witkowska E."/>
            <person name="Larue G.E."/>
            <person name="Fisher S."/>
            <person name="Freeman R.M."/>
            <person name="Gunawardena J."/>
            <person name="Chu W."/>
            <person name="Stover N.A."/>
            <person name="Gregory B.D."/>
            <person name="Nowacki M."/>
            <person name="Derisi J."/>
            <person name="Roy S.W."/>
            <person name="Marshall W.F."/>
            <person name="Sood P."/>
        </authorList>
    </citation>
    <scope>NUCLEOTIDE SEQUENCE [LARGE SCALE GENOMIC DNA]</scope>
    <source>
        <strain evidence="8">WM001</strain>
    </source>
</reference>
<dbReference type="AlphaFoldDB" id="A0A1R2AYU0"/>
<proteinExistence type="predicted"/>
<keyword evidence="4" id="KW-0418">Kinase</keyword>
<name>A0A1R2AYU0_9CILI</name>
<dbReference type="InterPro" id="IPR017441">
    <property type="entry name" value="Protein_kinase_ATP_BS"/>
</dbReference>
<feature type="domain" description="Protein kinase" evidence="7">
    <location>
        <begin position="20"/>
        <end position="272"/>
    </location>
</feature>
<dbReference type="PANTHER" id="PTHR24346:SF82">
    <property type="entry name" value="KP78A-RELATED"/>
    <property type="match status" value="1"/>
</dbReference>
<protein>
    <recommendedName>
        <fullName evidence="7">Protein kinase domain-containing protein</fullName>
    </recommendedName>
</protein>
<evidence type="ECO:0000256" key="1">
    <source>
        <dbReference type="ARBA" id="ARBA00022527"/>
    </source>
</evidence>
<dbReference type="FunFam" id="1.10.510.10:FF:000740">
    <property type="entry name" value="SNF1-related protein kinase, putative"/>
    <property type="match status" value="1"/>
</dbReference>
<dbReference type="EMBL" id="MPUH01001186">
    <property type="protein sequence ID" value="OMJ69540.1"/>
    <property type="molecule type" value="Genomic_DNA"/>
</dbReference>
<dbReference type="Gene3D" id="1.10.510.10">
    <property type="entry name" value="Transferase(Phosphotransferase) domain 1"/>
    <property type="match status" value="1"/>
</dbReference>
<feature type="binding site" evidence="6">
    <location>
        <position position="49"/>
    </location>
    <ligand>
        <name>ATP</name>
        <dbReference type="ChEBI" id="CHEBI:30616"/>
    </ligand>
</feature>
<dbReference type="GO" id="GO:0005737">
    <property type="term" value="C:cytoplasm"/>
    <property type="evidence" value="ECO:0007669"/>
    <property type="project" value="TreeGrafter"/>
</dbReference>
<dbReference type="PANTHER" id="PTHR24346">
    <property type="entry name" value="MAP/MICROTUBULE AFFINITY-REGULATING KINASE"/>
    <property type="match status" value="1"/>
</dbReference>
<dbReference type="PROSITE" id="PS00108">
    <property type="entry name" value="PROTEIN_KINASE_ST"/>
    <property type="match status" value="1"/>
</dbReference>
<dbReference type="CDD" id="cd14003">
    <property type="entry name" value="STKc_AMPK-like"/>
    <property type="match status" value="1"/>
</dbReference>
<dbReference type="InterPro" id="IPR008271">
    <property type="entry name" value="Ser/Thr_kinase_AS"/>
</dbReference>
<evidence type="ECO:0000259" key="7">
    <source>
        <dbReference type="PROSITE" id="PS50011"/>
    </source>
</evidence>
<evidence type="ECO:0000256" key="2">
    <source>
        <dbReference type="ARBA" id="ARBA00022679"/>
    </source>
</evidence>
<evidence type="ECO:0000256" key="4">
    <source>
        <dbReference type="ARBA" id="ARBA00022777"/>
    </source>
</evidence>
<keyword evidence="5 6" id="KW-0067">ATP-binding</keyword>
<dbReference type="PROSITE" id="PS50011">
    <property type="entry name" value="PROTEIN_KINASE_DOM"/>
    <property type="match status" value="1"/>
</dbReference>
<keyword evidence="9" id="KW-1185">Reference proteome</keyword>
<dbReference type="InterPro" id="IPR000719">
    <property type="entry name" value="Prot_kinase_dom"/>
</dbReference>
<evidence type="ECO:0000256" key="6">
    <source>
        <dbReference type="PROSITE-ProRule" id="PRU10141"/>
    </source>
</evidence>
<dbReference type="OrthoDB" id="193931at2759"/>
<dbReference type="GO" id="GO:0035556">
    <property type="term" value="P:intracellular signal transduction"/>
    <property type="evidence" value="ECO:0007669"/>
    <property type="project" value="TreeGrafter"/>
</dbReference>
<dbReference type="GO" id="GO:0004674">
    <property type="term" value="F:protein serine/threonine kinase activity"/>
    <property type="evidence" value="ECO:0007669"/>
    <property type="project" value="UniProtKB-KW"/>
</dbReference>
<dbReference type="SMART" id="SM00220">
    <property type="entry name" value="S_TKc"/>
    <property type="match status" value="1"/>
</dbReference>
<dbReference type="InterPro" id="IPR011009">
    <property type="entry name" value="Kinase-like_dom_sf"/>
</dbReference>
<keyword evidence="1" id="KW-0723">Serine/threonine-protein kinase</keyword>
<evidence type="ECO:0000256" key="3">
    <source>
        <dbReference type="ARBA" id="ARBA00022741"/>
    </source>
</evidence>
<keyword evidence="3 6" id="KW-0547">Nucleotide-binding</keyword>
<dbReference type="FunFam" id="3.30.200.20:FF:000003">
    <property type="entry name" value="Non-specific serine/threonine protein kinase"/>
    <property type="match status" value="1"/>
</dbReference>
<evidence type="ECO:0000256" key="5">
    <source>
        <dbReference type="ARBA" id="ARBA00022840"/>
    </source>
</evidence>